<organism evidence="11 12">
    <name type="scientific">Funneliformis geosporum</name>
    <dbReference type="NCBI Taxonomy" id="1117311"/>
    <lineage>
        <taxon>Eukaryota</taxon>
        <taxon>Fungi</taxon>
        <taxon>Fungi incertae sedis</taxon>
        <taxon>Mucoromycota</taxon>
        <taxon>Glomeromycotina</taxon>
        <taxon>Glomeromycetes</taxon>
        <taxon>Glomerales</taxon>
        <taxon>Glomeraceae</taxon>
        <taxon>Funneliformis</taxon>
    </lineage>
</organism>
<comment type="similarity">
    <text evidence="2">Belongs to the TsaE family.</text>
</comment>
<evidence type="ECO:0000313" key="11">
    <source>
        <dbReference type="EMBL" id="CAI2181151.1"/>
    </source>
</evidence>
<evidence type="ECO:0000256" key="3">
    <source>
        <dbReference type="ARBA" id="ARBA00019010"/>
    </source>
</evidence>
<evidence type="ECO:0000256" key="2">
    <source>
        <dbReference type="ARBA" id="ARBA00007599"/>
    </source>
</evidence>
<protein>
    <recommendedName>
        <fullName evidence="3">tRNA threonylcarbamoyladenosine biosynthesis protein TsaE</fullName>
    </recommendedName>
    <alternativeName>
        <fullName evidence="10">t(6)A37 threonylcarbamoyladenosine biosynthesis protein TsaE</fullName>
    </alternativeName>
</protein>
<sequence>MSSVKIKINNLTELEKFAKSLLPYLQPNAYLILQGELGVGKTTLTQLIAKNLGIKEKITSPTFTILQRHQIKDNYYLNHFDFFRLNTSDNLEIFQELTIDNLNIIE</sequence>
<evidence type="ECO:0000256" key="6">
    <source>
        <dbReference type="ARBA" id="ARBA00022723"/>
    </source>
</evidence>
<dbReference type="Pfam" id="PF02367">
    <property type="entry name" value="TsaE"/>
    <property type="match status" value="1"/>
</dbReference>
<dbReference type="PANTHER" id="PTHR33540">
    <property type="entry name" value="TRNA THREONYLCARBAMOYLADENOSINE BIOSYNTHESIS PROTEIN TSAE"/>
    <property type="match status" value="1"/>
</dbReference>
<dbReference type="GO" id="GO:0005737">
    <property type="term" value="C:cytoplasm"/>
    <property type="evidence" value="ECO:0007669"/>
    <property type="project" value="UniProtKB-SubCell"/>
</dbReference>
<evidence type="ECO:0000256" key="8">
    <source>
        <dbReference type="ARBA" id="ARBA00022840"/>
    </source>
</evidence>
<evidence type="ECO:0000256" key="4">
    <source>
        <dbReference type="ARBA" id="ARBA00022490"/>
    </source>
</evidence>
<dbReference type="GO" id="GO:0046872">
    <property type="term" value="F:metal ion binding"/>
    <property type="evidence" value="ECO:0007669"/>
    <property type="project" value="UniProtKB-KW"/>
</dbReference>
<evidence type="ECO:0000256" key="9">
    <source>
        <dbReference type="ARBA" id="ARBA00022842"/>
    </source>
</evidence>
<accession>A0A9W4SSB2</accession>
<evidence type="ECO:0000256" key="10">
    <source>
        <dbReference type="ARBA" id="ARBA00032441"/>
    </source>
</evidence>
<dbReference type="NCBIfam" id="TIGR00150">
    <property type="entry name" value="T6A_YjeE"/>
    <property type="match status" value="1"/>
</dbReference>
<gene>
    <name evidence="11" type="ORF">FWILDA_LOCUS9940</name>
</gene>
<evidence type="ECO:0000313" key="12">
    <source>
        <dbReference type="Proteomes" id="UP001153678"/>
    </source>
</evidence>
<keyword evidence="5" id="KW-0819">tRNA processing</keyword>
<evidence type="ECO:0000256" key="1">
    <source>
        <dbReference type="ARBA" id="ARBA00004496"/>
    </source>
</evidence>
<evidence type="ECO:0000256" key="5">
    <source>
        <dbReference type="ARBA" id="ARBA00022694"/>
    </source>
</evidence>
<dbReference type="EMBL" id="CAMKVN010002445">
    <property type="protein sequence ID" value="CAI2181151.1"/>
    <property type="molecule type" value="Genomic_DNA"/>
</dbReference>
<dbReference type="InterPro" id="IPR027417">
    <property type="entry name" value="P-loop_NTPase"/>
</dbReference>
<dbReference type="GO" id="GO:0005524">
    <property type="term" value="F:ATP binding"/>
    <property type="evidence" value="ECO:0007669"/>
    <property type="project" value="UniProtKB-KW"/>
</dbReference>
<keyword evidence="6" id="KW-0479">Metal-binding</keyword>
<keyword evidence="4" id="KW-0963">Cytoplasm</keyword>
<comment type="subcellular location">
    <subcellularLocation>
        <location evidence="1">Cytoplasm</location>
    </subcellularLocation>
</comment>
<dbReference type="GO" id="GO:0002949">
    <property type="term" value="P:tRNA threonylcarbamoyladenosine modification"/>
    <property type="evidence" value="ECO:0007669"/>
    <property type="project" value="InterPro"/>
</dbReference>
<proteinExistence type="inferred from homology"/>
<keyword evidence="12" id="KW-1185">Reference proteome</keyword>
<dbReference type="Proteomes" id="UP001153678">
    <property type="component" value="Unassembled WGS sequence"/>
</dbReference>
<reference evidence="11" key="1">
    <citation type="submission" date="2022-08" db="EMBL/GenBank/DDBJ databases">
        <authorList>
            <person name="Kallberg Y."/>
            <person name="Tangrot J."/>
            <person name="Rosling A."/>
        </authorList>
    </citation>
    <scope>NUCLEOTIDE SEQUENCE</scope>
    <source>
        <strain evidence="11">Wild A</strain>
    </source>
</reference>
<dbReference type="InterPro" id="IPR003442">
    <property type="entry name" value="T6A_TsaE"/>
</dbReference>
<keyword evidence="8" id="KW-0067">ATP-binding</keyword>
<name>A0A9W4SSB2_9GLOM</name>
<dbReference type="SUPFAM" id="SSF52540">
    <property type="entry name" value="P-loop containing nucleoside triphosphate hydrolases"/>
    <property type="match status" value="1"/>
</dbReference>
<dbReference type="OrthoDB" id="507945at2759"/>
<dbReference type="PANTHER" id="PTHR33540:SF2">
    <property type="entry name" value="TRNA THREONYLCARBAMOYLADENOSINE BIOSYNTHESIS PROTEIN TSAE"/>
    <property type="match status" value="1"/>
</dbReference>
<keyword evidence="7" id="KW-0547">Nucleotide-binding</keyword>
<comment type="caution">
    <text evidence="11">The sequence shown here is derived from an EMBL/GenBank/DDBJ whole genome shotgun (WGS) entry which is preliminary data.</text>
</comment>
<dbReference type="Gene3D" id="3.40.50.300">
    <property type="entry name" value="P-loop containing nucleotide triphosphate hydrolases"/>
    <property type="match status" value="1"/>
</dbReference>
<keyword evidence="9" id="KW-0460">Magnesium</keyword>
<dbReference type="AlphaFoldDB" id="A0A9W4SSB2"/>
<evidence type="ECO:0000256" key="7">
    <source>
        <dbReference type="ARBA" id="ARBA00022741"/>
    </source>
</evidence>